<proteinExistence type="predicted"/>
<sequence length="51" mass="5877">MMSLLFLLLLIAMIGAYRNKKMLSYTFFAASVVLGLYWFHHHATDTLSILL</sequence>
<dbReference type="Proteomes" id="UP000027192">
    <property type="component" value="Unassembled WGS sequence"/>
</dbReference>
<keyword evidence="2" id="KW-1185">Reference proteome</keyword>
<reference evidence="1 2" key="1">
    <citation type="submission" date="2014-04" db="EMBL/GenBank/DDBJ databases">
        <title>Draft genome sequence of Photobacterium halotolerans S2753: a solonamide, ngercheumicin and holomycin producer.</title>
        <authorList>
            <person name="Machado H.R."/>
            <person name="Gram L."/>
        </authorList>
    </citation>
    <scope>NUCLEOTIDE SEQUENCE [LARGE SCALE GENOMIC DNA]</scope>
    <source>
        <strain evidence="1 2">S2753</strain>
    </source>
</reference>
<organism evidence="1 2">
    <name type="scientific">Photobacterium galatheae</name>
    <dbReference type="NCBI Taxonomy" id="1654360"/>
    <lineage>
        <taxon>Bacteria</taxon>
        <taxon>Pseudomonadati</taxon>
        <taxon>Pseudomonadota</taxon>
        <taxon>Gammaproteobacteria</taxon>
        <taxon>Vibrionales</taxon>
        <taxon>Vibrionaceae</taxon>
        <taxon>Photobacterium</taxon>
    </lineage>
</organism>
<dbReference type="RefSeq" id="WP_036756364.1">
    <property type="nucleotide sequence ID" value="NZ_JAGSGC010000008.1"/>
</dbReference>
<name>A0A066RQS1_9GAMM</name>
<comment type="caution">
    <text evidence="1">The sequence shown here is derived from an EMBL/GenBank/DDBJ whole genome shotgun (WGS) entry which is preliminary data.</text>
</comment>
<evidence type="ECO:0000313" key="1">
    <source>
        <dbReference type="EMBL" id="KDM90042.1"/>
    </source>
</evidence>
<dbReference type="Pfam" id="PF19455">
    <property type="entry name" value="DUF5993"/>
    <property type="match status" value="1"/>
</dbReference>
<gene>
    <name evidence="1" type="ORF">EA58_19070</name>
</gene>
<protein>
    <submittedName>
        <fullName evidence="1">Membrane protein</fullName>
    </submittedName>
</protein>
<evidence type="ECO:0000313" key="2">
    <source>
        <dbReference type="Proteomes" id="UP000027192"/>
    </source>
</evidence>
<dbReference type="InterPro" id="IPR046035">
    <property type="entry name" value="DUF5993"/>
</dbReference>
<dbReference type="EMBL" id="JMIB01000038">
    <property type="protein sequence ID" value="KDM90042.1"/>
    <property type="molecule type" value="Genomic_DNA"/>
</dbReference>
<dbReference type="AlphaFoldDB" id="A0A066RQS1"/>
<accession>A0A066RQS1</accession>